<evidence type="ECO:0000313" key="3">
    <source>
        <dbReference type="EMBL" id="KKN43275.1"/>
    </source>
</evidence>
<reference evidence="3" key="1">
    <citation type="journal article" date="2015" name="Nature">
        <title>Complex archaea that bridge the gap between prokaryotes and eukaryotes.</title>
        <authorList>
            <person name="Spang A."/>
            <person name="Saw J.H."/>
            <person name="Jorgensen S.L."/>
            <person name="Zaremba-Niedzwiedzka K."/>
            <person name="Martijn J."/>
            <person name="Lind A.E."/>
            <person name="van Eijk R."/>
            <person name="Schleper C."/>
            <person name="Guy L."/>
            <person name="Ettema T.J."/>
        </authorList>
    </citation>
    <scope>NUCLEOTIDE SEQUENCE</scope>
</reference>
<protein>
    <recommendedName>
        <fullName evidence="2">CN hydrolase domain-containing protein</fullName>
    </recommendedName>
</protein>
<dbReference type="PANTHER" id="PTHR23088:SF27">
    <property type="entry name" value="DEAMINATED GLUTATHIONE AMIDASE"/>
    <property type="match status" value="1"/>
</dbReference>
<dbReference type="CDD" id="cd07572">
    <property type="entry name" value="nit"/>
    <property type="match status" value="1"/>
</dbReference>
<gene>
    <name evidence="3" type="ORF">LCGC14_0704820</name>
</gene>
<organism evidence="3">
    <name type="scientific">marine sediment metagenome</name>
    <dbReference type="NCBI Taxonomy" id="412755"/>
    <lineage>
        <taxon>unclassified sequences</taxon>
        <taxon>metagenomes</taxon>
        <taxon>ecological metagenomes</taxon>
    </lineage>
</organism>
<dbReference type="GO" id="GO:0016811">
    <property type="term" value="F:hydrolase activity, acting on carbon-nitrogen (but not peptide) bonds, in linear amides"/>
    <property type="evidence" value="ECO:0007669"/>
    <property type="project" value="InterPro"/>
</dbReference>
<dbReference type="PANTHER" id="PTHR23088">
    <property type="entry name" value="NITRILASE-RELATED"/>
    <property type="match status" value="1"/>
</dbReference>
<name>A0A0F9QGW2_9ZZZZ</name>
<sequence length="279" mass="31037">MNKTASISTPTIVALQMCSGLNPDDNLASLKRALKTLPTTRPLLVCLPEAFLVFSKSGNDTLRVAKQVERYKLQLSELCQHHNIWLNAGTIPEPFNEHKYYAASHLYNNQGELVATYNKIHLFDVNVDDQTGSYRESDFTQAGSDVVVVDSPFGKIGLTVCYDLRFSGLFNELVRQGADIILVPSAFTVPTGQAHWQPLLTARAIETQCYVVAAAQHGTHENGRQTYGHSIIISPWGNILSELPTGTGFISCSADLDQLQKIRRDMPVQSHQRFREHLL</sequence>
<dbReference type="AlphaFoldDB" id="A0A0F9QGW2"/>
<evidence type="ECO:0000259" key="2">
    <source>
        <dbReference type="PROSITE" id="PS50263"/>
    </source>
</evidence>
<dbReference type="Gene3D" id="3.60.110.10">
    <property type="entry name" value="Carbon-nitrogen hydrolase"/>
    <property type="match status" value="1"/>
</dbReference>
<dbReference type="InterPro" id="IPR045254">
    <property type="entry name" value="Nit1/2_C-N_Hydrolase"/>
</dbReference>
<accession>A0A0F9QGW2</accession>
<keyword evidence="1" id="KW-0378">Hydrolase</keyword>
<dbReference type="InterPro" id="IPR003010">
    <property type="entry name" value="C-N_Hydrolase"/>
</dbReference>
<comment type="caution">
    <text evidence="3">The sequence shown here is derived from an EMBL/GenBank/DDBJ whole genome shotgun (WGS) entry which is preliminary data.</text>
</comment>
<dbReference type="SUPFAM" id="SSF56317">
    <property type="entry name" value="Carbon-nitrogen hydrolase"/>
    <property type="match status" value="1"/>
</dbReference>
<proteinExistence type="predicted"/>
<dbReference type="Pfam" id="PF00795">
    <property type="entry name" value="CN_hydrolase"/>
    <property type="match status" value="1"/>
</dbReference>
<dbReference type="PROSITE" id="PS50263">
    <property type="entry name" value="CN_HYDROLASE"/>
    <property type="match status" value="1"/>
</dbReference>
<evidence type="ECO:0000256" key="1">
    <source>
        <dbReference type="ARBA" id="ARBA00022801"/>
    </source>
</evidence>
<dbReference type="EMBL" id="LAZR01001522">
    <property type="protein sequence ID" value="KKN43275.1"/>
    <property type="molecule type" value="Genomic_DNA"/>
</dbReference>
<feature type="domain" description="CN hydrolase" evidence="2">
    <location>
        <begin position="8"/>
        <end position="258"/>
    </location>
</feature>
<dbReference type="InterPro" id="IPR036526">
    <property type="entry name" value="C-N_Hydrolase_sf"/>
</dbReference>